<feature type="region of interest" description="Disordered" evidence="2">
    <location>
        <begin position="233"/>
        <end position="298"/>
    </location>
</feature>
<keyword evidence="4" id="KW-1185">Reference proteome</keyword>
<dbReference type="AlphaFoldDB" id="A0A9W7F1Z1"/>
<dbReference type="GO" id="GO:0030991">
    <property type="term" value="C:intraciliary transport particle A"/>
    <property type="evidence" value="ECO:0007669"/>
    <property type="project" value="InterPro"/>
</dbReference>
<reference evidence="4" key="1">
    <citation type="journal article" date="2023" name="Commun. Biol.">
        <title>Genome analysis of Parmales, the sister group of diatoms, reveals the evolutionary specialization of diatoms from phago-mixotrophs to photoautotrophs.</title>
        <authorList>
            <person name="Ban H."/>
            <person name="Sato S."/>
            <person name="Yoshikawa S."/>
            <person name="Yamada K."/>
            <person name="Nakamura Y."/>
            <person name="Ichinomiya M."/>
            <person name="Sato N."/>
            <person name="Blanc-Mathieu R."/>
            <person name="Endo H."/>
            <person name="Kuwata A."/>
            <person name="Ogata H."/>
        </authorList>
    </citation>
    <scope>NUCLEOTIDE SEQUENCE [LARGE SCALE GENOMIC DNA]</scope>
    <source>
        <strain evidence="4">NIES 3700</strain>
    </source>
</reference>
<comment type="caution">
    <text evidence="3">The sequence shown here is derived from an EMBL/GenBank/DDBJ whole genome shotgun (WGS) entry which is preliminary data.</text>
</comment>
<name>A0A9W7F1Z1_9STRA</name>
<keyword evidence="1" id="KW-0970">Cilium biogenesis/degradation</keyword>
<organism evidence="3 4">
    <name type="scientific">Triparma laevis f. longispina</name>
    <dbReference type="NCBI Taxonomy" id="1714387"/>
    <lineage>
        <taxon>Eukaryota</taxon>
        <taxon>Sar</taxon>
        <taxon>Stramenopiles</taxon>
        <taxon>Ochrophyta</taxon>
        <taxon>Bolidophyceae</taxon>
        <taxon>Parmales</taxon>
        <taxon>Triparmaceae</taxon>
        <taxon>Triparma</taxon>
    </lineage>
</organism>
<dbReference type="PANTHER" id="PTHR33724:SF1">
    <property type="entry name" value="INTRAFLAGELLAR TRANSPORT PROTEIN 43 HOMOLOG"/>
    <property type="match status" value="1"/>
</dbReference>
<dbReference type="InterPro" id="IPR029302">
    <property type="entry name" value="IFT43"/>
</dbReference>
<feature type="compositionally biased region" description="Low complexity" evidence="2">
    <location>
        <begin position="13"/>
        <end position="22"/>
    </location>
</feature>
<dbReference type="Proteomes" id="UP001165122">
    <property type="component" value="Unassembled WGS sequence"/>
</dbReference>
<dbReference type="OrthoDB" id="206950at2759"/>
<evidence type="ECO:0000256" key="1">
    <source>
        <dbReference type="ARBA" id="ARBA00022794"/>
    </source>
</evidence>
<feature type="compositionally biased region" description="Acidic residues" evidence="2">
    <location>
        <begin position="1"/>
        <end position="12"/>
    </location>
</feature>
<proteinExistence type="predicted"/>
<evidence type="ECO:0000313" key="4">
    <source>
        <dbReference type="Proteomes" id="UP001165122"/>
    </source>
</evidence>
<feature type="compositionally biased region" description="Polar residues" evidence="2">
    <location>
        <begin position="113"/>
        <end position="122"/>
    </location>
</feature>
<gene>
    <name evidence="3" type="ORF">TrLO_g11695</name>
</gene>
<feature type="region of interest" description="Disordered" evidence="2">
    <location>
        <begin position="1"/>
        <end position="134"/>
    </location>
</feature>
<protein>
    <recommendedName>
        <fullName evidence="5">Intraflagellar transport protein 43</fullName>
    </recommendedName>
</protein>
<dbReference type="GO" id="GO:0005929">
    <property type="term" value="C:cilium"/>
    <property type="evidence" value="ECO:0007669"/>
    <property type="project" value="TreeGrafter"/>
</dbReference>
<dbReference type="EMBL" id="BRXW01000019">
    <property type="protein sequence ID" value="GMI00159.1"/>
    <property type="molecule type" value="Genomic_DNA"/>
</dbReference>
<evidence type="ECO:0000313" key="3">
    <source>
        <dbReference type="EMBL" id="GMI00159.1"/>
    </source>
</evidence>
<dbReference type="Pfam" id="PF15305">
    <property type="entry name" value="IFT43"/>
    <property type="match status" value="1"/>
</dbReference>
<dbReference type="GO" id="GO:0035721">
    <property type="term" value="P:intraciliary retrograde transport"/>
    <property type="evidence" value="ECO:0007669"/>
    <property type="project" value="TreeGrafter"/>
</dbReference>
<evidence type="ECO:0008006" key="5">
    <source>
        <dbReference type="Google" id="ProtNLM"/>
    </source>
</evidence>
<evidence type="ECO:0000256" key="2">
    <source>
        <dbReference type="SAM" id="MobiDB-lite"/>
    </source>
</evidence>
<accession>A0A9W7F1Z1</accession>
<dbReference type="PANTHER" id="PTHR33724">
    <property type="entry name" value="INTRAFLAGELLAR TRANSPORT PROTEIN 43 HOMOLOG"/>
    <property type="match status" value="1"/>
</dbReference>
<sequence>MPSWSDDDDSGSDPELSSPSESKTNESNSVRGGGFTADPEPSPPRASSPPVVQEKKPAGRRRRAGDSDDEKEEAPTMTKTEPGSKAVSGWGGDSSGGNFMKRSADNDEDGMDSSATITSGTAGNRKGRGGNKHFAEEADDIMIIPDLDEEMNDEEDITVQVAAAPRNVNRRVASLHELDSEIKYSVSSSENGVDLSLLTTSLVPQSSVQEVDEQWDFDSLLQSVTQEFHKEKEMLGEEENAPNAANADEEPGIKKQITLTPAKELKEEDARKLDELIGGGAAVPKRENVGGRRRRGNA</sequence>
<feature type="compositionally biased region" description="Basic and acidic residues" evidence="2">
    <location>
        <begin position="263"/>
        <end position="275"/>
    </location>
</feature>